<feature type="modified residue" description="4-aspartylphosphate" evidence="4">
    <location>
        <position position="476"/>
    </location>
</feature>
<dbReference type="eggNOG" id="COG0784">
    <property type="taxonomic scope" value="Bacteria"/>
</dbReference>
<organism evidence="8 9">
    <name type="scientific">Sorangium cellulosum (strain So ce56)</name>
    <name type="common">Polyangium cellulosum (strain So ce56)</name>
    <dbReference type="NCBI Taxonomy" id="448385"/>
    <lineage>
        <taxon>Bacteria</taxon>
        <taxon>Pseudomonadati</taxon>
        <taxon>Myxococcota</taxon>
        <taxon>Polyangia</taxon>
        <taxon>Polyangiales</taxon>
        <taxon>Polyangiaceae</taxon>
        <taxon>Sorangium</taxon>
    </lineage>
</organism>
<dbReference type="InterPro" id="IPR003661">
    <property type="entry name" value="HisK_dim/P_dom"/>
</dbReference>
<dbReference type="PROSITE" id="PS50110">
    <property type="entry name" value="RESPONSE_REGULATORY"/>
    <property type="match status" value="1"/>
</dbReference>
<dbReference type="PANTHER" id="PTHR43065:SF42">
    <property type="entry name" value="TWO-COMPONENT SENSOR PPRA"/>
    <property type="match status" value="1"/>
</dbReference>
<feature type="region of interest" description="Disordered" evidence="5">
    <location>
        <begin position="405"/>
        <end position="426"/>
    </location>
</feature>
<dbReference type="SUPFAM" id="SSF55785">
    <property type="entry name" value="PYP-like sensor domain (PAS domain)"/>
    <property type="match status" value="1"/>
</dbReference>
<name>A9GSD2_SORC5</name>
<dbReference type="GO" id="GO:0000155">
    <property type="term" value="F:phosphorelay sensor kinase activity"/>
    <property type="evidence" value="ECO:0007669"/>
    <property type="project" value="InterPro"/>
</dbReference>
<dbReference type="PROSITE" id="PS50109">
    <property type="entry name" value="HIS_KIN"/>
    <property type="match status" value="1"/>
</dbReference>
<dbReference type="Pfam" id="PF00072">
    <property type="entry name" value="Response_reg"/>
    <property type="match status" value="1"/>
</dbReference>
<dbReference type="EMBL" id="AM746676">
    <property type="protein sequence ID" value="CAN93758.1"/>
    <property type="molecule type" value="Genomic_DNA"/>
</dbReference>
<dbReference type="SMART" id="SM00388">
    <property type="entry name" value="HisKA"/>
    <property type="match status" value="1"/>
</dbReference>
<dbReference type="InterPro" id="IPR005467">
    <property type="entry name" value="His_kinase_dom"/>
</dbReference>
<dbReference type="PRINTS" id="PR00344">
    <property type="entry name" value="BCTRLSENSOR"/>
</dbReference>
<dbReference type="Proteomes" id="UP000002139">
    <property type="component" value="Chromosome"/>
</dbReference>
<dbReference type="KEGG" id="scl:sce3598"/>
<keyword evidence="9" id="KW-1185">Reference proteome</keyword>
<dbReference type="Gene3D" id="3.30.565.10">
    <property type="entry name" value="Histidine kinase-like ATPase, C-terminal domain"/>
    <property type="match status" value="1"/>
</dbReference>
<dbReference type="InterPro" id="IPR001789">
    <property type="entry name" value="Sig_transdc_resp-reg_receiver"/>
</dbReference>
<dbReference type="InterPro" id="IPR036097">
    <property type="entry name" value="HisK_dim/P_sf"/>
</dbReference>
<protein>
    <recommendedName>
        <fullName evidence="2">histidine kinase</fullName>
        <ecNumber evidence="2">2.7.13.3</ecNumber>
    </recommendedName>
</protein>
<dbReference type="InterPro" id="IPR035965">
    <property type="entry name" value="PAS-like_dom_sf"/>
</dbReference>
<dbReference type="PANTHER" id="PTHR43065">
    <property type="entry name" value="SENSOR HISTIDINE KINASE"/>
    <property type="match status" value="1"/>
</dbReference>
<evidence type="ECO:0000313" key="9">
    <source>
        <dbReference type="Proteomes" id="UP000002139"/>
    </source>
</evidence>
<dbReference type="AlphaFoldDB" id="A9GSD2"/>
<evidence type="ECO:0000256" key="2">
    <source>
        <dbReference type="ARBA" id="ARBA00012438"/>
    </source>
</evidence>
<feature type="compositionally biased region" description="Basic residues" evidence="5">
    <location>
        <begin position="405"/>
        <end position="417"/>
    </location>
</feature>
<sequence length="545" mass="57400">MNDVAKTESPRFSSGCRRCPSDETFLHGHASMSSGRSSRDPVAHSPLLAACSPAGLYVAAPDGHLVDCNEVLARLLGYGSREEALAAGDLHLGGGAAGTTPPPAGAVEGFLTRRDGSAVRVMRTETVTEARGERLVVGAVVDLSSARCTDDRRRELSEGLGQAQKMEAVGRLAGGIAHDYNNLLAIILNYTSLVIEELDEQSPVQKDLAEIKRAAQRAASLTRQLLTVSRRGLAQPVVLDLRDVVRGMDGALRAAVGGSIDLAIALGPSACRVLADAGQIEQVVMNLALNSRDAMQGGGRLSIETRAVRVGAAGSLRDAHPAVPPGRYARLVVSDTGSGMCDDVRTRAFEPFFTTKPRGKGTGLGLATVYGIVKQWHGHIELASRPGEGTRVEIYLPLSARAASSRRARAGHPRRAAPRPGEGGTVLVTDDEDAVVALASRILGQNGYTTLTARGPREALRVCEAQRGRVDLLLTDVLMPEMSGGELAARLVKLRPDMKVLFMSGYTGDALDGPFAVRPGAAVLGKPFTAESLLRAVRRALEGAA</sequence>
<evidence type="ECO:0000259" key="6">
    <source>
        <dbReference type="PROSITE" id="PS50109"/>
    </source>
</evidence>
<dbReference type="SMART" id="SM00448">
    <property type="entry name" value="REC"/>
    <property type="match status" value="1"/>
</dbReference>
<evidence type="ECO:0000256" key="1">
    <source>
        <dbReference type="ARBA" id="ARBA00000085"/>
    </source>
</evidence>
<dbReference type="SUPFAM" id="SSF47384">
    <property type="entry name" value="Homodimeric domain of signal transducing histidine kinase"/>
    <property type="match status" value="1"/>
</dbReference>
<evidence type="ECO:0000256" key="3">
    <source>
        <dbReference type="ARBA" id="ARBA00022553"/>
    </source>
</evidence>
<keyword evidence="8" id="KW-0808">Transferase</keyword>
<dbReference type="HOGENOM" id="CLU_000445_114_51_7"/>
<accession>A9GSD2</accession>
<dbReference type="Gene3D" id="1.10.287.130">
    <property type="match status" value="1"/>
</dbReference>
<dbReference type="Pfam" id="PF02518">
    <property type="entry name" value="HATPase_c"/>
    <property type="match status" value="1"/>
</dbReference>
<evidence type="ECO:0000256" key="4">
    <source>
        <dbReference type="PROSITE-ProRule" id="PRU00169"/>
    </source>
</evidence>
<dbReference type="InterPro" id="IPR003594">
    <property type="entry name" value="HATPase_dom"/>
</dbReference>
<keyword evidence="3 4" id="KW-0597">Phosphoprotein</keyword>
<comment type="catalytic activity">
    <reaction evidence="1">
        <text>ATP + protein L-histidine = ADP + protein N-phospho-L-histidine.</text>
        <dbReference type="EC" id="2.7.13.3"/>
    </reaction>
</comment>
<feature type="domain" description="Histidine kinase" evidence="6">
    <location>
        <begin position="175"/>
        <end position="400"/>
    </location>
</feature>
<dbReference type="SUPFAM" id="SSF55874">
    <property type="entry name" value="ATPase domain of HSP90 chaperone/DNA topoisomerase II/histidine kinase"/>
    <property type="match status" value="1"/>
</dbReference>
<evidence type="ECO:0000313" key="8">
    <source>
        <dbReference type="EMBL" id="CAN93758.1"/>
    </source>
</evidence>
<dbReference type="InterPro" id="IPR004358">
    <property type="entry name" value="Sig_transdc_His_kin-like_C"/>
</dbReference>
<proteinExistence type="predicted"/>
<dbReference type="InterPro" id="IPR011006">
    <property type="entry name" value="CheY-like_superfamily"/>
</dbReference>
<dbReference type="InterPro" id="IPR036890">
    <property type="entry name" value="HATPase_C_sf"/>
</dbReference>
<dbReference type="Gene3D" id="3.40.50.2300">
    <property type="match status" value="1"/>
</dbReference>
<gene>
    <name evidence="8" type="ordered locus">sce3598</name>
</gene>
<dbReference type="SMART" id="SM00387">
    <property type="entry name" value="HATPase_c"/>
    <property type="match status" value="1"/>
</dbReference>
<dbReference type="BioCyc" id="SCEL448385:SCE_RS18430-MONOMER"/>
<dbReference type="STRING" id="448385.sce3598"/>
<feature type="domain" description="Response regulatory" evidence="7">
    <location>
        <begin position="425"/>
        <end position="541"/>
    </location>
</feature>
<dbReference type="Pfam" id="PF00512">
    <property type="entry name" value="HisKA"/>
    <property type="match status" value="1"/>
</dbReference>
<dbReference type="SUPFAM" id="SSF52172">
    <property type="entry name" value="CheY-like"/>
    <property type="match status" value="1"/>
</dbReference>
<dbReference type="eggNOG" id="COG4191">
    <property type="taxonomic scope" value="Bacteria"/>
</dbReference>
<reference evidence="8 9" key="1">
    <citation type="journal article" date="2007" name="Nat. Biotechnol.">
        <title>Complete genome sequence of the myxobacterium Sorangium cellulosum.</title>
        <authorList>
            <person name="Schneiker S."/>
            <person name="Perlova O."/>
            <person name="Kaiser O."/>
            <person name="Gerth K."/>
            <person name="Alici A."/>
            <person name="Altmeyer M.O."/>
            <person name="Bartels D."/>
            <person name="Bekel T."/>
            <person name="Beyer S."/>
            <person name="Bode E."/>
            <person name="Bode H.B."/>
            <person name="Bolten C.J."/>
            <person name="Choudhuri J.V."/>
            <person name="Doss S."/>
            <person name="Elnakady Y.A."/>
            <person name="Frank B."/>
            <person name="Gaigalat L."/>
            <person name="Goesmann A."/>
            <person name="Groeger C."/>
            <person name="Gross F."/>
            <person name="Jelsbak L."/>
            <person name="Jelsbak L."/>
            <person name="Kalinowski J."/>
            <person name="Kegler C."/>
            <person name="Knauber T."/>
            <person name="Konietzny S."/>
            <person name="Kopp M."/>
            <person name="Krause L."/>
            <person name="Krug D."/>
            <person name="Linke B."/>
            <person name="Mahmud T."/>
            <person name="Martinez-Arias R."/>
            <person name="McHardy A.C."/>
            <person name="Merai M."/>
            <person name="Meyer F."/>
            <person name="Mormann S."/>
            <person name="Munoz-Dorado J."/>
            <person name="Perez J."/>
            <person name="Pradella S."/>
            <person name="Rachid S."/>
            <person name="Raddatz G."/>
            <person name="Rosenau F."/>
            <person name="Rueckert C."/>
            <person name="Sasse F."/>
            <person name="Scharfe M."/>
            <person name="Schuster S.C."/>
            <person name="Suen G."/>
            <person name="Treuner-Lange A."/>
            <person name="Velicer G.J."/>
            <person name="Vorholter F.-J."/>
            <person name="Weissman K.J."/>
            <person name="Welch R.D."/>
            <person name="Wenzel S.C."/>
            <person name="Whitworth D.E."/>
            <person name="Wilhelm S."/>
            <person name="Wittmann C."/>
            <person name="Bloecker H."/>
            <person name="Puehler A."/>
            <person name="Mueller R."/>
        </authorList>
    </citation>
    <scope>NUCLEOTIDE SEQUENCE [LARGE SCALE GENOMIC DNA]</scope>
    <source>
        <strain evidence="9">So ce56</strain>
    </source>
</reference>
<dbReference type="EC" id="2.7.13.3" evidence="2"/>
<evidence type="ECO:0000256" key="5">
    <source>
        <dbReference type="SAM" id="MobiDB-lite"/>
    </source>
</evidence>
<evidence type="ECO:0000259" key="7">
    <source>
        <dbReference type="PROSITE" id="PS50110"/>
    </source>
</evidence>